<dbReference type="GO" id="GO:0003677">
    <property type="term" value="F:DNA binding"/>
    <property type="evidence" value="ECO:0007669"/>
    <property type="project" value="UniProtKB-KW"/>
</dbReference>
<dbReference type="PANTHER" id="PTHR46797:SF23">
    <property type="entry name" value="HTH-TYPE TRANSCRIPTIONAL REGULATOR SUTR"/>
    <property type="match status" value="1"/>
</dbReference>
<gene>
    <name evidence="5" type="ORF">C5F51_20360</name>
</gene>
<evidence type="ECO:0000256" key="2">
    <source>
        <dbReference type="ARBA" id="ARBA00023125"/>
    </source>
</evidence>
<comment type="caution">
    <text evidence="5">The sequence shown here is derived from an EMBL/GenBank/DDBJ whole genome shotgun (WGS) entry which is preliminary data.</text>
</comment>
<keyword evidence="6" id="KW-1185">Reference proteome</keyword>
<evidence type="ECO:0000256" key="3">
    <source>
        <dbReference type="ARBA" id="ARBA00023163"/>
    </source>
</evidence>
<dbReference type="CDD" id="cd00093">
    <property type="entry name" value="HTH_XRE"/>
    <property type="match status" value="1"/>
</dbReference>
<feature type="domain" description="HTH cro/C1-type" evidence="4">
    <location>
        <begin position="17"/>
        <end position="73"/>
    </location>
</feature>
<keyword evidence="2" id="KW-0238">DNA-binding</keyword>
<dbReference type="InterPro" id="IPR001387">
    <property type="entry name" value="Cro/C1-type_HTH"/>
</dbReference>
<evidence type="ECO:0000256" key="1">
    <source>
        <dbReference type="ARBA" id="ARBA00023015"/>
    </source>
</evidence>
<dbReference type="InterPro" id="IPR010982">
    <property type="entry name" value="Lambda_DNA-bd_dom_sf"/>
</dbReference>
<accession>A0A2S6A2W0</accession>
<dbReference type="SUPFAM" id="SSF47413">
    <property type="entry name" value="lambda repressor-like DNA-binding domains"/>
    <property type="match status" value="1"/>
</dbReference>
<dbReference type="PROSITE" id="PS50943">
    <property type="entry name" value="HTH_CROC1"/>
    <property type="match status" value="1"/>
</dbReference>
<proteinExistence type="predicted"/>
<dbReference type="GO" id="GO:0003700">
    <property type="term" value="F:DNA-binding transcription factor activity"/>
    <property type="evidence" value="ECO:0007669"/>
    <property type="project" value="TreeGrafter"/>
</dbReference>
<evidence type="ECO:0000313" key="5">
    <source>
        <dbReference type="EMBL" id="PPJ26170.1"/>
    </source>
</evidence>
<dbReference type="SMART" id="SM00530">
    <property type="entry name" value="HTH_XRE"/>
    <property type="match status" value="1"/>
</dbReference>
<name>A0A2S6A2W0_9NOCA</name>
<organism evidence="5 6">
    <name type="scientific">Nocardia nova</name>
    <dbReference type="NCBI Taxonomy" id="37330"/>
    <lineage>
        <taxon>Bacteria</taxon>
        <taxon>Bacillati</taxon>
        <taxon>Actinomycetota</taxon>
        <taxon>Actinomycetes</taxon>
        <taxon>Mycobacteriales</taxon>
        <taxon>Nocardiaceae</taxon>
        <taxon>Nocardia</taxon>
    </lineage>
</organism>
<dbReference type="InterPro" id="IPR050807">
    <property type="entry name" value="TransReg_Diox_bact_type"/>
</dbReference>
<dbReference type="AlphaFoldDB" id="A0A2S6A2W0"/>
<dbReference type="EMBL" id="PSZD01000013">
    <property type="protein sequence ID" value="PPJ26170.1"/>
    <property type="molecule type" value="Genomic_DNA"/>
</dbReference>
<dbReference type="PANTHER" id="PTHR46797">
    <property type="entry name" value="HTH-TYPE TRANSCRIPTIONAL REGULATOR"/>
    <property type="match status" value="1"/>
</dbReference>
<evidence type="ECO:0000259" key="4">
    <source>
        <dbReference type="PROSITE" id="PS50943"/>
    </source>
</evidence>
<dbReference type="Gene3D" id="1.10.260.40">
    <property type="entry name" value="lambda repressor-like DNA-binding domains"/>
    <property type="match status" value="1"/>
</dbReference>
<dbReference type="GO" id="GO:0005829">
    <property type="term" value="C:cytosol"/>
    <property type="evidence" value="ECO:0007669"/>
    <property type="project" value="TreeGrafter"/>
</dbReference>
<dbReference type="Proteomes" id="UP000238356">
    <property type="component" value="Unassembled WGS sequence"/>
</dbReference>
<keyword evidence="3" id="KW-0804">Transcription</keyword>
<protein>
    <submittedName>
        <fullName evidence="5">XRE family transcriptional regulator</fullName>
    </submittedName>
</protein>
<dbReference type="Pfam" id="PF13560">
    <property type="entry name" value="HTH_31"/>
    <property type="match status" value="1"/>
</dbReference>
<keyword evidence="1" id="KW-0805">Transcription regulation</keyword>
<evidence type="ECO:0000313" key="6">
    <source>
        <dbReference type="Proteomes" id="UP000238356"/>
    </source>
</evidence>
<reference evidence="5 6" key="1">
    <citation type="submission" date="2018-02" db="EMBL/GenBank/DDBJ databases">
        <title>8 Nocardia nova and 1 Nocardia cyriacigeorgica strain used for evolution to TMP-SMX.</title>
        <authorList>
            <person name="Mehta H."/>
            <person name="Weng J."/>
            <person name="Shamoo Y."/>
        </authorList>
    </citation>
    <scope>NUCLEOTIDE SEQUENCE [LARGE SCALE GENOMIC DNA]</scope>
    <source>
        <strain evidence="5 6">BAA2227</strain>
    </source>
</reference>
<sequence>MVTQSDPDGGERIGELVRRLRIESGLTQAALAKQADCSRSLVQQIENGTRVPPLPLRERLSSALGQELPMDGVAGSSEPGGHYDLRMRFNVLLGKDPAVVDRVLTIAQTVLDARGAREEVEPLRLIAARQLERAEELLAQIPSRSATVWEWNTVNDWLTILEQAEQSVRAIHTADLGTIGGDVGDDYHAAIVRLADSVHEPRVTVRRMYVLDRIEDVWPYDDKLWWQARSGVESVLVKREHARNAQSMLVVDDRYVCVGEYDYSRQTRVATRFSVLKHDVAFAVRRFEKLYDLRRIGSAIVVNDLLADPRLARFERLGDGEGRELFRETLVRAWDEIPTPGQAPLETGRL</sequence>